<dbReference type="GeneID" id="67002515"/>
<dbReference type="AlphaFoldDB" id="A0A9P3B9A9"/>
<evidence type="ECO:0000313" key="1">
    <source>
        <dbReference type="EMBL" id="GIJ85048.1"/>
    </source>
</evidence>
<protein>
    <submittedName>
        <fullName evidence="1">Uncharacterized protein</fullName>
    </submittedName>
</protein>
<name>A0A9P3B9A9_9EURO</name>
<organism evidence="1 2">
    <name type="scientific">Aspergillus pseudoviridinutans</name>
    <dbReference type="NCBI Taxonomy" id="1517512"/>
    <lineage>
        <taxon>Eukaryota</taxon>
        <taxon>Fungi</taxon>
        <taxon>Dikarya</taxon>
        <taxon>Ascomycota</taxon>
        <taxon>Pezizomycotina</taxon>
        <taxon>Eurotiomycetes</taxon>
        <taxon>Eurotiomycetidae</taxon>
        <taxon>Eurotiales</taxon>
        <taxon>Aspergillaceae</taxon>
        <taxon>Aspergillus</taxon>
        <taxon>Aspergillus subgen. Fumigati</taxon>
    </lineage>
</organism>
<comment type="caution">
    <text evidence="1">The sequence shown here is derived from an EMBL/GenBank/DDBJ whole genome shotgun (WGS) entry which is preliminary data.</text>
</comment>
<keyword evidence="2" id="KW-1185">Reference proteome</keyword>
<evidence type="ECO:0000313" key="2">
    <source>
        <dbReference type="Proteomes" id="UP001043456"/>
    </source>
</evidence>
<reference evidence="1 2" key="1">
    <citation type="submission" date="2018-10" db="EMBL/GenBank/DDBJ databases">
        <title>Pan-genome distribution and transcriptional activeness of fungal secondary metabolism genes in Aspergillus section Fumigati.</title>
        <authorList>
            <person name="Takahashi H."/>
            <person name="Umemura M."/>
            <person name="Ninomiya A."/>
            <person name="Kusuya Y."/>
            <person name="Urayama S."/>
            <person name="Shimizu M."/>
            <person name="Watanabe A."/>
            <person name="Kamei K."/>
            <person name="Yaguchi T."/>
            <person name="Hagiwara D."/>
        </authorList>
    </citation>
    <scope>NUCLEOTIDE SEQUENCE [LARGE SCALE GENOMIC DNA]</scope>
    <source>
        <strain evidence="1 2">IFM 55266</strain>
    </source>
</reference>
<gene>
    <name evidence="1" type="ORF">Asppvi_003903</name>
</gene>
<accession>A0A9P3B9A9</accession>
<proteinExistence type="predicted"/>
<dbReference type="RefSeq" id="XP_043155795.1">
    <property type="nucleotide sequence ID" value="XM_043299860.1"/>
</dbReference>
<sequence length="240" mass="24590">MRSRSRDCGDSVTNVLFALAGQLATVDGQAVTVAVRVVKTVEVTTSTESPPDEARELALAADPGTPVIVGRSAALTGQMVVETKTVSVVVYVLLWDAGQSVTLDGHAVMVAVRVVKIVEVVDSPRDDGAIAAVGVVEVVASVTGQIVVATTMVSVVRNVLLADAGQSGTEDGHAVTVAVRVVRIVDVVNCGAEVVMADDCPDAAIDDVGTTAGADEGFDGVRSPLDNEIWEDAAPDEGVN</sequence>
<dbReference type="EMBL" id="BHVY01000003">
    <property type="protein sequence ID" value="GIJ85048.1"/>
    <property type="molecule type" value="Genomic_DNA"/>
</dbReference>
<dbReference type="Proteomes" id="UP001043456">
    <property type="component" value="Unassembled WGS sequence"/>
</dbReference>